<dbReference type="Pfam" id="PF13350">
    <property type="entry name" value="Y_phosphatase3"/>
    <property type="match status" value="1"/>
</dbReference>
<evidence type="ECO:0000313" key="4">
    <source>
        <dbReference type="Proteomes" id="UP000052013"/>
    </source>
</evidence>
<dbReference type="InterPro" id="IPR029021">
    <property type="entry name" value="Prot-tyrosine_phosphatase-like"/>
</dbReference>
<protein>
    <submittedName>
        <fullName evidence="3">Aldo keto reductase family protein</fullName>
    </submittedName>
</protein>
<evidence type="ECO:0000313" key="3">
    <source>
        <dbReference type="EMBL" id="KRL62476.1"/>
    </source>
</evidence>
<sequence>MGVTPMDSDKRILDIDQGVNFRDLGGYQAAGGRTTCWKKLIRAGALSNLTPPDQQLLTDYGISTVIDLRSPYELKQYPDKVPFSCKYIHLPIFNDDETESQTNNQELQKAYSADPRSGYLRMLYVYRRMIVDPQPQAAYRHFFDYLLVHGADETILFHCSAGKDRTGILAVLLLDALGVDSQTVRRDYLMTNPASIRRIDLRIQNAKQSRKGPAFVSSVHDLSTVSDDYFDQAMIIVNEVYGGVRAYLRDVVGIDKDMMAELRQIYTE</sequence>
<evidence type="ECO:0000256" key="1">
    <source>
        <dbReference type="ARBA" id="ARBA00009580"/>
    </source>
</evidence>
<dbReference type="InterPro" id="IPR016130">
    <property type="entry name" value="Tyr_Pase_AS"/>
</dbReference>
<feature type="domain" description="Tyrosine specific protein phosphatases" evidence="2">
    <location>
        <begin position="140"/>
        <end position="203"/>
    </location>
</feature>
<dbReference type="PANTHER" id="PTHR31126:SF1">
    <property type="entry name" value="TYROSINE SPECIFIC PROTEIN PHOSPHATASES DOMAIN-CONTAINING PROTEIN"/>
    <property type="match status" value="1"/>
</dbReference>
<comment type="similarity">
    <text evidence="1">Belongs to the protein-tyrosine phosphatase family.</text>
</comment>
<dbReference type="InterPro" id="IPR000387">
    <property type="entry name" value="Tyr_Pase_dom"/>
</dbReference>
<dbReference type="PATRIC" id="fig|1423739.3.peg.2069"/>
<dbReference type="EMBL" id="AZEY01000108">
    <property type="protein sequence ID" value="KRL62476.1"/>
    <property type="molecule type" value="Genomic_DNA"/>
</dbReference>
<dbReference type="STRING" id="1423739.FC85_GL001984"/>
<gene>
    <name evidence="3" type="ORF">FC85_GL001984</name>
</gene>
<proteinExistence type="inferred from homology"/>
<organism evidence="3 4">
    <name type="scientific">Lentilactobacillus diolivorans DSM 14421</name>
    <dbReference type="NCBI Taxonomy" id="1423739"/>
    <lineage>
        <taxon>Bacteria</taxon>
        <taxon>Bacillati</taxon>
        <taxon>Bacillota</taxon>
        <taxon>Bacilli</taxon>
        <taxon>Lactobacillales</taxon>
        <taxon>Lactobacillaceae</taxon>
        <taxon>Lentilactobacillus</taxon>
    </lineage>
</organism>
<dbReference type="PANTHER" id="PTHR31126">
    <property type="entry name" value="TYROSINE-PROTEIN PHOSPHATASE"/>
    <property type="match status" value="1"/>
</dbReference>
<dbReference type="GO" id="GO:0004721">
    <property type="term" value="F:phosphoprotein phosphatase activity"/>
    <property type="evidence" value="ECO:0007669"/>
    <property type="project" value="InterPro"/>
</dbReference>
<dbReference type="AlphaFoldDB" id="A0A0R1S000"/>
<dbReference type="PROSITE" id="PS50056">
    <property type="entry name" value="TYR_PHOSPHATASE_2"/>
    <property type="match status" value="1"/>
</dbReference>
<evidence type="ECO:0000259" key="2">
    <source>
        <dbReference type="PROSITE" id="PS50056"/>
    </source>
</evidence>
<dbReference type="Proteomes" id="UP000052013">
    <property type="component" value="Unassembled WGS sequence"/>
</dbReference>
<dbReference type="PROSITE" id="PS00383">
    <property type="entry name" value="TYR_PHOSPHATASE_1"/>
    <property type="match status" value="1"/>
</dbReference>
<dbReference type="Gene3D" id="3.90.190.10">
    <property type="entry name" value="Protein tyrosine phosphatase superfamily"/>
    <property type="match status" value="1"/>
</dbReference>
<dbReference type="InterPro" id="IPR026893">
    <property type="entry name" value="Tyr/Ser_Pase_IphP-type"/>
</dbReference>
<comment type="caution">
    <text evidence="3">The sequence shown here is derived from an EMBL/GenBank/DDBJ whole genome shotgun (WGS) entry which is preliminary data.</text>
</comment>
<name>A0A0R1S000_9LACO</name>
<dbReference type="SUPFAM" id="SSF52799">
    <property type="entry name" value="(Phosphotyrosine protein) phosphatases II"/>
    <property type="match status" value="1"/>
</dbReference>
<reference evidence="3 4" key="1">
    <citation type="journal article" date="2015" name="Genome Announc.">
        <title>Expanding the biotechnology potential of lactobacilli through comparative genomics of 213 strains and associated genera.</title>
        <authorList>
            <person name="Sun Z."/>
            <person name="Harris H.M."/>
            <person name="McCann A."/>
            <person name="Guo C."/>
            <person name="Argimon S."/>
            <person name="Zhang W."/>
            <person name="Yang X."/>
            <person name="Jeffery I.B."/>
            <person name="Cooney J.C."/>
            <person name="Kagawa T.F."/>
            <person name="Liu W."/>
            <person name="Song Y."/>
            <person name="Salvetti E."/>
            <person name="Wrobel A."/>
            <person name="Rasinkangas P."/>
            <person name="Parkhill J."/>
            <person name="Rea M.C."/>
            <person name="O'Sullivan O."/>
            <person name="Ritari J."/>
            <person name="Douillard F.P."/>
            <person name="Paul Ross R."/>
            <person name="Yang R."/>
            <person name="Briner A.E."/>
            <person name="Felis G.E."/>
            <person name="de Vos W.M."/>
            <person name="Barrangou R."/>
            <person name="Klaenhammer T.R."/>
            <person name="Caufield P.W."/>
            <person name="Cui Y."/>
            <person name="Zhang H."/>
            <person name="O'Toole P.W."/>
        </authorList>
    </citation>
    <scope>NUCLEOTIDE SEQUENCE [LARGE SCALE GENOMIC DNA]</scope>
    <source>
        <strain evidence="3 4">DSM 14421</strain>
    </source>
</reference>
<accession>A0A0R1S000</accession>